<feature type="region of interest" description="Disordered" evidence="1">
    <location>
        <begin position="222"/>
        <end position="244"/>
    </location>
</feature>
<name>A0A5M8Q4Y6_9LECA</name>
<reference evidence="2 3" key="1">
    <citation type="submission" date="2019-09" db="EMBL/GenBank/DDBJ databases">
        <title>The hologenome of the rock-dwelling lichen Lasallia pustulata.</title>
        <authorList>
            <person name="Greshake Tzovaras B."/>
            <person name="Segers F."/>
            <person name="Bicker A."/>
            <person name="Dal Grande F."/>
            <person name="Otte J."/>
            <person name="Hankeln T."/>
            <person name="Schmitt I."/>
            <person name="Ebersberger I."/>
        </authorList>
    </citation>
    <scope>NUCLEOTIDE SEQUENCE [LARGE SCALE GENOMIC DNA]</scope>
    <source>
        <strain evidence="2">A1-1</strain>
    </source>
</reference>
<sequence length="303" mass="33069">MGRWAGTPTRLPSQQCETASDPGSHLQFAASCTPAASLQLAPAAIPGHCTLSILRQSPSTAPEWLAWPSMLCTREKGRDCGGLVLQKPFEHLLEPRSGHRSSFPSLLRPRLPLLPEQELLQLLYCSPSIAKPSSNHQIQKHVSRYSITHHPTHEHPAPLHPISRPPPPAPPKLAPITRPPHHGQADQEPLGAAHRPHRSKLPNRRRARRYLLAQDLLGLCDDDPQRRRQARPHPANHQPALRHPRAGVGMAVALAVGHWHASQYGDAAGRLSAEQSGGAVAVSGDESGALLYYRDGRLLLGIQ</sequence>
<feature type="region of interest" description="Disordered" evidence="1">
    <location>
        <begin position="1"/>
        <end position="20"/>
    </location>
</feature>
<comment type="caution">
    <text evidence="2">The sequence shown here is derived from an EMBL/GenBank/DDBJ whole genome shotgun (WGS) entry which is preliminary data.</text>
</comment>
<feature type="region of interest" description="Disordered" evidence="1">
    <location>
        <begin position="149"/>
        <end position="205"/>
    </location>
</feature>
<dbReference type="EMBL" id="VXIT01000001">
    <property type="protein sequence ID" value="KAA6416149.1"/>
    <property type="molecule type" value="Genomic_DNA"/>
</dbReference>
<organism evidence="2 3">
    <name type="scientific">Lasallia pustulata</name>
    <dbReference type="NCBI Taxonomy" id="136370"/>
    <lineage>
        <taxon>Eukaryota</taxon>
        <taxon>Fungi</taxon>
        <taxon>Dikarya</taxon>
        <taxon>Ascomycota</taxon>
        <taxon>Pezizomycotina</taxon>
        <taxon>Lecanoromycetes</taxon>
        <taxon>OSLEUM clade</taxon>
        <taxon>Umbilicariomycetidae</taxon>
        <taxon>Umbilicariales</taxon>
        <taxon>Umbilicariaceae</taxon>
        <taxon>Lasallia</taxon>
    </lineage>
</organism>
<accession>A0A5M8Q4Y6</accession>
<gene>
    <name evidence="2" type="ORF">FRX48_00868</name>
</gene>
<dbReference type="PROSITE" id="PS51257">
    <property type="entry name" value="PROKAR_LIPOPROTEIN"/>
    <property type="match status" value="1"/>
</dbReference>
<dbReference type="Proteomes" id="UP000324767">
    <property type="component" value="Unassembled WGS sequence"/>
</dbReference>
<feature type="compositionally biased region" description="Basic residues" evidence="1">
    <location>
        <begin position="194"/>
        <end position="205"/>
    </location>
</feature>
<evidence type="ECO:0000313" key="2">
    <source>
        <dbReference type="EMBL" id="KAA6416149.1"/>
    </source>
</evidence>
<evidence type="ECO:0000256" key="1">
    <source>
        <dbReference type="SAM" id="MobiDB-lite"/>
    </source>
</evidence>
<evidence type="ECO:0000313" key="3">
    <source>
        <dbReference type="Proteomes" id="UP000324767"/>
    </source>
</evidence>
<proteinExistence type="predicted"/>
<feature type="compositionally biased region" description="Pro residues" evidence="1">
    <location>
        <begin position="163"/>
        <end position="173"/>
    </location>
</feature>
<dbReference type="AlphaFoldDB" id="A0A5M8Q4Y6"/>
<protein>
    <submittedName>
        <fullName evidence="2">Uncharacterized protein</fullName>
    </submittedName>
</protein>